<gene>
    <name evidence="1" type="ORF">H7U19_00515</name>
</gene>
<dbReference type="PROSITE" id="PS51257">
    <property type="entry name" value="PROKAR_LIPOPROTEIN"/>
    <property type="match status" value="1"/>
</dbReference>
<evidence type="ECO:0000313" key="1">
    <source>
        <dbReference type="EMBL" id="MBC3756864.1"/>
    </source>
</evidence>
<name>A0A923KHK9_9FLAO</name>
<keyword evidence="2" id="KW-1185">Reference proteome</keyword>
<dbReference type="InterPro" id="IPR025345">
    <property type="entry name" value="DUF4249"/>
</dbReference>
<protein>
    <submittedName>
        <fullName evidence="1">DUF4249 domain-containing protein</fullName>
    </submittedName>
</protein>
<accession>A0A923KHK9</accession>
<proteinExistence type="predicted"/>
<dbReference type="Proteomes" id="UP000656244">
    <property type="component" value="Unassembled WGS sequence"/>
</dbReference>
<reference evidence="1" key="1">
    <citation type="submission" date="2020-08" db="EMBL/GenBank/DDBJ databases">
        <title>Hyunsoonleella sp. strain SJ7 genome sequencing and assembly.</title>
        <authorList>
            <person name="Kim I."/>
        </authorList>
    </citation>
    <scope>NUCLEOTIDE SEQUENCE</scope>
    <source>
        <strain evidence="1">SJ7</strain>
    </source>
</reference>
<evidence type="ECO:0000313" key="2">
    <source>
        <dbReference type="Proteomes" id="UP000656244"/>
    </source>
</evidence>
<organism evidence="1 2">
    <name type="scientific">Hyunsoonleella aquatilis</name>
    <dbReference type="NCBI Taxonomy" id="2762758"/>
    <lineage>
        <taxon>Bacteria</taxon>
        <taxon>Pseudomonadati</taxon>
        <taxon>Bacteroidota</taxon>
        <taxon>Flavobacteriia</taxon>
        <taxon>Flavobacteriales</taxon>
        <taxon>Flavobacteriaceae</taxon>
    </lineage>
</organism>
<dbReference type="AlphaFoldDB" id="A0A923KHK9"/>
<sequence length="417" mass="48329">MKTIARHRIVCFIVFIGVLSCIEPFEIESRTFEDALVIEGTITNEMKHQEIKISRTFLLNENEPAIENNAQVSVVDSQQNTYVFSQNSSGTYISNTPFRALNNTTYKLFISTTDGRQYESQNVELTPTSEITRLYAEFDSLNDNVKVFVDNDNANNEAQFFRYEYEETYKIIAPKFEPTFNVEIINLDTSEDLEILLTYDMILVPKTEEQQGLKICYTTMESIGIRQTSTSDFDDNIVFRFPVRIIDKDDSVLRERYSILVKQYVQSLESYTFYKIINELGGIESLLSENQPGFVSGNILSLNSSTEKVLGFFEAATVSSKRIYFNYTDFNLSRPEYFYDCEYSADPRNQNHLRFDYRITGEVPGTIPERLILFQLLTESNYKYWSVEGDFIYYIVSPECGDCTSFSSNIIPDFWED</sequence>
<comment type="caution">
    <text evidence="1">The sequence shown here is derived from an EMBL/GenBank/DDBJ whole genome shotgun (WGS) entry which is preliminary data.</text>
</comment>
<dbReference type="RefSeq" id="WP_186557884.1">
    <property type="nucleotide sequence ID" value="NZ_JACNMF010000001.1"/>
</dbReference>
<dbReference type="EMBL" id="JACNMF010000001">
    <property type="protein sequence ID" value="MBC3756864.1"/>
    <property type="molecule type" value="Genomic_DNA"/>
</dbReference>
<dbReference type="Pfam" id="PF14054">
    <property type="entry name" value="DUF4249"/>
    <property type="match status" value="1"/>
</dbReference>